<accession>A0A645ADW7</accession>
<evidence type="ECO:0000313" key="1">
    <source>
        <dbReference type="EMBL" id="MPM51227.1"/>
    </source>
</evidence>
<gene>
    <name evidence="1" type="ORF">SDC9_97975</name>
</gene>
<comment type="caution">
    <text evidence="1">The sequence shown here is derived from an EMBL/GenBank/DDBJ whole genome shotgun (WGS) entry which is preliminary data.</text>
</comment>
<dbReference type="AlphaFoldDB" id="A0A645ADW7"/>
<sequence>MLTDCLPFAGGKIAEHITRFVLYAGYKNGIHIDTPAGVSIVGSHHFVKGKVCRTQTQRNHRIEETFDPKPAAHLHQSNRAKLLHQVCRYVVAAAGKPPFEGNPLPYPFGFVGTFGCPCGVIHNKGLRYIHNLVARGHPLLHGQGVEEWLHCRANLPFGLACVVIFEVAVVRTTHVGPHKTGLGLHCHDRGPQE</sequence>
<organism evidence="1">
    <name type="scientific">bioreactor metagenome</name>
    <dbReference type="NCBI Taxonomy" id="1076179"/>
    <lineage>
        <taxon>unclassified sequences</taxon>
        <taxon>metagenomes</taxon>
        <taxon>ecological metagenomes</taxon>
    </lineage>
</organism>
<name>A0A645ADW7_9ZZZZ</name>
<proteinExistence type="predicted"/>
<dbReference type="EMBL" id="VSSQ01013316">
    <property type="protein sequence ID" value="MPM51227.1"/>
    <property type="molecule type" value="Genomic_DNA"/>
</dbReference>
<reference evidence="1" key="1">
    <citation type="submission" date="2019-08" db="EMBL/GenBank/DDBJ databases">
        <authorList>
            <person name="Kucharzyk K."/>
            <person name="Murdoch R.W."/>
            <person name="Higgins S."/>
            <person name="Loffler F."/>
        </authorList>
    </citation>
    <scope>NUCLEOTIDE SEQUENCE</scope>
</reference>
<protein>
    <submittedName>
        <fullName evidence="1">Uncharacterized protein</fullName>
    </submittedName>
</protein>